<evidence type="ECO:0000256" key="7">
    <source>
        <dbReference type="RuleBase" id="RU000461"/>
    </source>
</evidence>
<dbReference type="InterPro" id="IPR036396">
    <property type="entry name" value="Cyt_P450_sf"/>
</dbReference>
<reference evidence="8" key="1">
    <citation type="submission" date="2021-01" db="EMBL/GenBank/DDBJ databases">
        <title>Whole genome shotgun sequence of Rhizocola hellebori NBRC 109834.</title>
        <authorList>
            <person name="Komaki H."/>
            <person name="Tamura T."/>
        </authorList>
    </citation>
    <scope>NUCLEOTIDE SEQUENCE</scope>
    <source>
        <strain evidence="8">NBRC 109834</strain>
    </source>
</reference>
<protein>
    <submittedName>
        <fullName evidence="8">Cytochrome P450</fullName>
    </submittedName>
</protein>
<dbReference type="PANTHER" id="PTHR46696">
    <property type="entry name" value="P450, PUTATIVE (EUROFUNG)-RELATED"/>
    <property type="match status" value="1"/>
</dbReference>
<keyword evidence="2 7" id="KW-0349">Heme</keyword>
<dbReference type="Pfam" id="PF00067">
    <property type="entry name" value="p450"/>
    <property type="match status" value="1"/>
</dbReference>
<dbReference type="PRINTS" id="PR00359">
    <property type="entry name" value="BP450"/>
</dbReference>
<dbReference type="GO" id="GO:0004497">
    <property type="term" value="F:monooxygenase activity"/>
    <property type="evidence" value="ECO:0007669"/>
    <property type="project" value="UniProtKB-KW"/>
</dbReference>
<keyword evidence="6 7" id="KW-0503">Monooxygenase</keyword>
<dbReference type="SUPFAM" id="SSF48264">
    <property type="entry name" value="Cytochrome P450"/>
    <property type="match status" value="1"/>
</dbReference>
<accession>A0A8J3VJZ0</accession>
<dbReference type="InterPro" id="IPR002397">
    <property type="entry name" value="Cyt_P450_B"/>
</dbReference>
<dbReference type="GO" id="GO:0016705">
    <property type="term" value="F:oxidoreductase activity, acting on paired donors, with incorporation or reduction of molecular oxygen"/>
    <property type="evidence" value="ECO:0007669"/>
    <property type="project" value="InterPro"/>
</dbReference>
<dbReference type="CDD" id="cd11078">
    <property type="entry name" value="CYP130-like"/>
    <property type="match status" value="1"/>
</dbReference>
<evidence type="ECO:0000256" key="6">
    <source>
        <dbReference type="ARBA" id="ARBA00023033"/>
    </source>
</evidence>
<comment type="caution">
    <text evidence="8">The sequence shown here is derived from an EMBL/GenBank/DDBJ whole genome shotgun (WGS) entry which is preliminary data.</text>
</comment>
<evidence type="ECO:0000256" key="2">
    <source>
        <dbReference type="ARBA" id="ARBA00022617"/>
    </source>
</evidence>
<evidence type="ECO:0000256" key="1">
    <source>
        <dbReference type="ARBA" id="ARBA00010617"/>
    </source>
</evidence>
<dbReference type="PROSITE" id="PS00086">
    <property type="entry name" value="CYTOCHROME_P450"/>
    <property type="match status" value="1"/>
</dbReference>
<dbReference type="GO" id="GO:0017000">
    <property type="term" value="P:antibiotic biosynthetic process"/>
    <property type="evidence" value="ECO:0007669"/>
    <property type="project" value="UniProtKB-ARBA"/>
</dbReference>
<organism evidence="8 9">
    <name type="scientific">Rhizocola hellebori</name>
    <dbReference type="NCBI Taxonomy" id="1392758"/>
    <lineage>
        <taxon>Bacteria</taxon>
        <taxon>Bacillati</taxon>
        <taxon>Actinomycetota</taxon>
        <taxon>Actinomycetes</taxon>
        <taxon>Micromonosporales</taxon>
        <taxon>Micromonosporaceae</taxon>
        <taxon>Rhizocola</taxon>
    </lineage>
</organism>
<dbReference type="PANTHER" id="PTHR46696:SF1">
    <property type="entry name" value="CYTOCHROME P450 YJIB-RELATED"/>
    <property type="match status" value="1"/>
</dbReference>
<sequence>MTLDVEFNPFHGAQLAEPYPVYARARREEPVFFSQVLQMWYVTRYDDIVAVTQDPVRFSSADSVDAPQERTAETLQAIKESWLSYSSLTNNDPPSHTAVRRVVTKAFHQRSRAELESRVRAIATGLLEGFAADGRAEFVGQFGLPLPLRVILNLLGAPESDQAELKQWSDDWISLVLDPLSPQQQAHTVTRLQECGRYWSDLIEARRAHPRDDIISDMVAASAQEPEPIPLAQLVNACATLTLAGHETTANLLGNCLRQLLTQPDQWRLVCDDPANIPRAIEETLRADTSVHALMRTTTEPVTLGGIALPRGARLALLFASANHDQTYYPDAARFDLRREQTKAHLAFGHGIHYCLGAALARLEGQVTLELLTSRLPGLRLSAGQELAWIANPIHRGLRQLHIEWDTLRSKDGSHE</sequence>
<evidence type="ECO:0000313" key="8">
    <source>
        <dbReference type="EMBL" id="GIH08473.1"/>
    </source>
</evidence>
<keyword evidence="5 7" id="KW-0408">Iron</keyword>
<comment type="similarity">
    <text evidence="1 7">Belongs to the cytochrome P450 family.</text>
</comment>
<dbReference type="InterPro" id="IPR001128">
    <property type="entry name" value="Cyt_P450"/>
</dbReference>
<dbReference type="EMBL" id="BONY01000050">
    <property type="protein sequence ID" value="GIH08473.1"/>
    <property type="molecule type" value="Genomic_DNA"/>
</dbReference>
<keyword evidence="4 7" id="KW-0560">Oxidoreductase</keyword>
<dbReference type="Gene3D" id="1.10.630.10">
    <property type="entry name" value="Cytochrome P450"/>
    <property type="match status" value="1"/>
</dbReference>
<dbReference type="FunFam" id="1.10.630.10:FF:000018">
    <property type="entry name" value="Cytochrome P450 monooxygenase"/>
    <property type="match status" value="1"/>
</dbReference>
<dbReference type="RefSeq" id="WP_203912227.1">
    <property type="nucleotide sequence ID" value="NZ_BONY01000050.1"/>
</dbReference>
<dbReference type="GO" id="GO:0005506">
    <property type="term" value="F:iron ion binding"/>
    <property type="evidence" value="ECO:0007669"/>
    <property type="project" value="InterPro"/>
</dbReference>
<keyword evidence="9" id="KW-1185">Reference proteome</keyword>
<proteinExistence type="inferred from homology"/>
<evidence type="ECO:0000256" key="4">
    <source>
        <dbReference type="ARBA" id="ARBA00023002"/>
    </source>
</evidence>
<dbReference type="InterPro" id="IPR017972">
    <property type="entry name" value="Cyt_P450_CS"/>
</dbReference>
<gene>
    <name evidence="8" type="ORF">Rhe02_65400</name>
</gene>
<evidence type="ECO:0000256" key="3">
    <source>
        <dbReference type="ARBA" id="ARBA00022723"/>
    </source>
</evidence>
<keyword evidence="3 7" id="KW-0479">Metal-binding</keyword>
<name>A0A8J3VJZ0_9ACTN</name>
<evidence type="ECO:0000256" key="5">
    <source>
        <dbReference type="ARBA" id="ARBA00023004"/>
    </source>
</evidence>
<dbReference type="AlphaFoldDB" id="A0A8J3VJZ0"/>
<evidence type="ECO:0000313" key="9">
    <source>
        <dbReference type="Proteomes" id="UP000612899"/>
    </source>
</evidence>
<dbReference type="Proteomes" id="UP000612899">
    <property type="component" value="Unassembled WGS sequence"/>
</dbReference>
<dbReference type="GO" id="GO:0020037">
    <property type="term" value="F:heme binding"/>
    <property type="evidence" value="ECO:0007669"/>
    <property type="project" value="InterPro"/>
</dbReference>